<evidence type="ECO:0000313" key="4">
    <source>
        <dbReference type="EMBL" id="KAK3691992.1"/>
    </source>
</evidence>
<evidence type="ECO:0008006" key="6">
    <source>
        <dbReference type="Google" id="ProtNLM"/>
    </source>
</evidence>
<sequence>MSGFEIAGVSLAVAGLLLTINGAVDGFNLLADICEKDNGLRFAFTQYHVEKAKLVVWAERFKVEDEINCLLLQQSQVTRDAVWRIIAEMNATHELAIKFITKYKVDPLAVPATVPAGSDVLQSQSKWAVMLRDARDRVPQGSRVKWAARDREKFMGLISRLTVLNADLWDVVTPEETDAVRIVTGVLSGLTDQLSLAALQASPSTSSPASLLAFAAQLKQMQGETVSELAQRVKIITASELQVWKAESNDTSRRFRGTYTSGEVGGLPEPVWIEWKAVEKNNKAADAIMLRIHALGALLATANAAAFHRPVCLGVYEDAKYKERTSGDRRAGFVYRLDAPTDGSDLPLSLSDLVHAAQKTRTRAPLGDRFELAYKLASALSLFHATGWIHKSLRSDSILFSSSSSSSAPLGTQAGIVTAPQISGFQYSRPDADMSLESRPVGKPELDMYYHPEVASGWTKVKEIYSLGIVLLEIAYWRPVFEERFRQMSMARVSQAILADLEGKFGDDLAGMAGRTFVDVIKCCLAGRFGSLGGGACTPGEESKMLSDAFFHKVVRPLASLRA</sequence>
<feature type="chain" id="PRO_5041929268" description="Protein kinase domain-containing protein" evidence="1">
    <location>
        <begin position="27"/>
        <end position="563"/>
    </location>
</feature>
<keyword evidence="5" id="KW-1185">Reference proteome</keyword>
<organism evidence="4 5">
    <name type="scientific">Podospora appendiculata</name>
    <dbReference type="NCBI Taxonomy" id="314037"/>
    <lineage>
        <taxon>Eukaryota</taxon>
        <taxon>Fungi</taxon>
        <taxon>Dikarya</taxon>
        <taxon>Ascomycota</taxon>
        <taxon>Pezizomycotina</taxon>
        <taxon>Sordariomycetes</taxon>
        <taxon>Sordariomycetidae</taxon>
        <taxon>Sordariales</taxon>
        <taxon>Podosporaceae</taxon>
        <taxon>Podospora</taxon>
    </lineage>
</organism>
<dbReference type="Proteomes" id="UP001270362">
    <property type="component" value="Unassembled WGS sequence"/>
</dbReference>
<protein>
    <recommendedName>
        <fullName evidence="6">Protein kinase domain-containing protein</fullName>
    </recommendedName>
</protein>
<dbReference type="SUPFAM" id="SSF56112">
    <property type="entry name" value="Protein kinase-like (PK-like)"/>
    <property type="match status" value="1"/>
</dbReference>
<feature type="signal peptide" evidence="1">
    <location>
        <begin position="1"/>
        <end position="26"/>
    </location>
</feature>
<dbReference type="InterPro" id="IPR038305">
    <property type="entry name" value="HeLo_sf"/>
</dbReference>
<dbReference type="Gene3D" id="1.20.120.1020">
    <property type="entry name" value="Prion-inhibition and propagation, HeLo domain"/>
    <property type="match status" value="1"/>
</dbReference>
<keyword evidence="1" id="KW-0732">Signal</keyword>
<dbReference type="InterPro" id="IPR056002">
    <property type="entry name" value="DUF7580"/>
</dbReference>
<dbReference type="PANTHER" id="PTHR37542:SF3">
    <property type="entry name" value="PRION-INHIBITION AND PROPAGATION HELO DOMAIN-CONTAINING PROTEIN"/>
    <property type="match status" value="1"/>
</dbReference>
<evidence type="ECO:0000259" key="3">
    <source>
        <dbReference type="Pfam" id="PF24476"/>
    </source>
</evidence>
<evidence type="ECO:0000313" key="5">
    <source>
        <dbReference type="Proteomes" id="UP001270362"/>
    </source>
</evidence>
<feature type="domain" description="Prion-inhibition and propagation HeLo" evidence="2">
    <location>
        <begin position="8"/>
        <end position="196"/>
    </location>
</feature>
<dbReference type="AlphaFoldDB" id="A0AAE1CEX6"/>
<reference evidence="4" key="1">
    <citation type="journal article" date="2023" name="Mol. Phylogenet. Evol.">
        <title>Genome-scale phylogeny and comparative genomics of the fungal order Sordariales.</title>
        <authorList>
            <person name="Hensen N."/>
            <person name="Bonometti L."/>
            <person name="Westerberg I."/>
            <person name="Brannstrom I.O."/>
            <person name="Guillou S."/>
            <person name="Cros-Aarteil S."/>
            <person name="Calhoun S."/>
            <person name="Haridas S."/>
            <person name="Kuo A."/>
            <person name="Mondo S."/>
            <person name="Pangilinan J."/>
            <person name="Riley R."/>
            <person name="LaButti K."/>
            <person name="Andreopoulos B."/>
            <person name="Lipzen A."/>
            <person name="Chen C."/>
            <person name="Yan M."/>
            <person name="Daum C."/>
            <person name="Ng V."/>
            <person name="Clum A."/>
            <person name="Steindorff A."/>
            <person name="Ohm R.A."/>
            <person name="Martin F."/>
            <person name="Silar P."/>
            <person name="Natvig D.O."/>
            <person name="Lalanne C."/>
            <person name="Gautier V."/>
            <person name="Ament-Velasquez S.L."/>
            <person name="Kruys A."/>
            <person name="Hutchinson M.I."/>
            <person name="Powell A.J."/>
            <person name="Barry K."/>
            <person name="Miller A.N."/>
            <person name="Grigoriev I.V."/>
            <person name="Debuchy R."/>
            <person name="Gladieux P."/>
            <person name="Hiltunen Thoren M."/>
            <person name="Johannesson H."/>
        </authorList>
    </citation>
    <scope>NUCLEOTIDE SEQUENCE</scope>
    <source>
        <strain evidence="4">CBS 314.62</strain>
    </source>
</reference>
<gene>
    <name evidence="4" type="ORF">B0T22DRAFT_446144</name>
</gene>
<name>A0AAE1CEX6_9PEZI</name>
<dbReference type="EMBL" id="JAULSO010000001">
    <property type="protein sequence ID" value="KAK3691992.1"/>
    <property type="molecule type" value="Genomic_DNA"/>
</dbReference>
<dbReference type="InterPro" id="IPR029498">
    <property type="entry name" value="HeLo_dom"/>
</dbReference>
<reference evidence="4" key="2">
    <citation type="submission" date="2023-06" db="EMBL/GenBank/DDBJ databases">
        <authorList>
            <consortium name="Lawrence Berkeley National Laboratory"/>
            <person name="Haridas S."/>
            <person name="Hensen N."/>
            <person name="Bonometti L."/>
            <person name="Westerberg I."/>
            <person name="Brannstrom I.O."/>
            <person name="Guillou S."/>
            <person name="Cros-Aarteil S."/>
            <person name="Calhoun S."/>
            <person name="Kuo A."/>
            <person name="Mondo S."/>
            <person name="Pangilinan J."/>
            <person name="Riley R."/>
            <person name="Labutti K."/>
            <person name="Andreopoulos B."/>
            <person name="Lipzen A."/>
            <person name="Chen C."/>
            <person name="Yanf M."/>
            <person name="Daum C."/>
            <person name="Ng V."/>
            <person name="Clum A."/>
            <person name="Steindorff A."/>
            <person name="Ohm R."/>
            <person name="Martin F."/>
            <person name="Silar P."/>
            <person name="Natvig D."/>
            <person name="Lalanne C."/>
            <person name="Gautier V."/>
            <person name="Ament-Velasquez S.L."/>
            <person name="Kruys A."/>
            <person name="Hutchinson M.I."/>
            <person name="Powell A.J."/>
            <person name="Barry K."/>
            <person name="Miller A.N."/>
            <person name="Grigoriev I.V."/>
            <person name="Debuchy R."/>
            <person name="Gladieux P."/>
            <person name="Thoren M.H."/>
            <person name="Johannesson H."/>
        </authorList>
    </citation>
    <scope>NUCLEOTIDE SEQUENCE</scope>
    <source>
        <strain evidence="4">CBS 314.62</strain>
    </source>
</reference>
<evidence type="ECO:0000256" key="1">
    <source>
        <dbReference type="SAM" id="SignalP"/>
    </source>
</evidence>
<accession>A0AAE1CEX6</accession>
<evidence type="ECO:0000259" key="2">
    <source>
        <dbReference type="Pfam" id="PF14479"/>
    </source>
</evidence>
<feature type="domain" description="DUF7580" evidence="3">
    <location>
        <begin position="342"/>
        <end position="559"/>
    </location>
</feature>
<dbReference type="Pfam" id="PF14479">
    <property type="entry name" value="HeLo"/>
    <property type="match status" value="1"/>
</dbReference>
<dbReference type="PANTHER" id="PTHR37542">
    <property type="entry name" value="HELO DOMAIN-CONTAINING PROTEIN-RELATED"/>
    <property type="match status" value="1"/>
</dbReference>
<dbReference type="Pfam" id="PF24476">
    <property type="entry name" value="DUF7580"/>
    <property type="match status" value="1"/>
</dbReference>
<proteinExistence type="predicted"/>
<dbReference type="Gene3D" id="1.10.510.10">
    <property type="entry name" value="Transferase(Phosphotransferase) domain 1"/>
    <property type="match status" value="1"/>
</dbReference>
<comment type="caution">
    <text evidence="4">The sequence shown here is derived from an EMBL/GenBank/DDBJ whole genome shotgun (WGS) entry which is preliminary data.</text>
</comment>
<dbReference type="InterPro" id="IPR011009">
    <property type="entry name" value="Kinase-like_dom_sf"/>
</dbReference>